<dbReference type="EMBL" id="CP139965">
    <property type="protein sequence ID" value="WQD77825.1"/>
    <property type="molecule type" value="Genomic_DNA"/>
</dbReference>
<accession>A0ABZ0WKE3</accession>
<dbReference type="Proteomes" id="UP001325479">
    <property type="component" value="Chromosome"/>
</dbReference>
<evidence type="ECO:0000313" key="3">
    <source>
        <dbReference type="Proteomes" id="UP001325479"/>
    </source>
</evidence>
<evidence type="ECO:0000256" key="1">
    <source>
        <dbReference type="SAM" id="Phobius"/>
    </source>
</evidence>
<sequence>MATHITITERAAQAAAHRQAGDADAAARAASPRGLPGWLWFVALWCGGVGAAMGLGFAFKVLMNLTLFAVK</sequence>
<gene>
    <name evidence="2" type="ORF">U0042_27965</name>
</gene>
<protein>
    <recommendedName>
        <fullName evidence="4">DUF2474 domain-containing protein</fullName>
    </recommendedName>
</protein>
<name>A0ABZ0WKE3_9BURK</name>
<organism evidence="2 3">
    <name type="scientific">Paraburkholderia kururiensis</name>
    <dbReference type="NCBI Taxonomy" id="984307"/>
    <lineage>
        <taxon>Bacteria</taxon>
        <taxon>Pseudomonadati</taxon>
        <taxon>Pseudomonadota</taxon>
        <taxon>Betaproteobacteria</taxon>
        <taxon>Burkholderiales</taxon>
        <taxon>Burkholderiaceae</taxon>
        <taxon>Paraburkholderia</taxon>
    </lineage>
</organism>
<keyword evidence="1" id="KW-0472">Membrane</keyword>
<reference evidence="2 3" key="1">
    <citation type="submission" date="2023-12" db="EMBL/GenBank/DDBJ databases">
        <title>Genome sequencing and assembly of bacterial species from a model synthetic community.</title>
        <authorList>
            <person name="Hogle S.L."/>
        </authorList>
    </citation>
    <scope>NUCLEOTIDE SEQUENCE [LARGE SCALE GENOMIC DNA]</scope>
    <source>
        <strain evidence="2 3">HAMBI 2494</strain>
    </source>
</reference>
<dbReference type="RefSeq" id="WP_114812680.1">
    <property type="nucleotide sequence ID" value="NZ_CP139965.1"/>
</dbReference>
<keyword evidence="1" id="KW-1133">Transmembrane helix</keyword>
<keyword evidence="1" id="KW-0812">Transmembrane</keyword>
<evidence type="ECO:0008006" key="4">
    <source>
        <dbReference type="Google" id="ProtNLM"/>
    </source>
</evidence>
<evidence type="ECO:0000313" key="2">
    <source>
        <dbReference type="EMBL" id="WQD77825.1"/>
    </source>
</evidence>
<proteinExistence type="predicted"/>
<feature type="transmembrane region" description="Helical" evidence="1">
    <location>
        <begin position="38"/>
        <end position="62"/>
    </location>
</feature>
<keyword evidence="3" id="KW-1185">Reference proteome</keyword>